<dbReference type="SUPFAM" id="SSF54695">
    <property type="entry name" value="POZ domain"/>
    <property type="match status" value="1"/>
</dbReference>
<evidence type="ECO:0000259" key="1">
    <source>
        <dbReference type="PROSITE" id="PS50097"/>
    </source>
</evidence>
<dbReference type="SMART" id="SM00225">
    <property type="entry name" value="BTB"/>
    <property type="match status" value="1"/>
</dbReference>
<protein>
    <recommendedName>
        <fullName evidence="1">BTB domain-containing protein</fullName>
    </recommendedName>
</protein>
<sequence length="140" mass="16680">MANTLSAPRRPPRLYASGIVKLIVDNEKEPYYVHKDLLTYYSPSFRDALSDGSQDARSNIVRTDKSLFWAPQLFLHWLYRERLPEEQDEPDLYRIWTTNLWHVVQVCIFCHLYNIQILKRKALDHLYKLVEERGLPLYKG</sequence>
<dbReference type="CDD" id="cd18186">
    <property type="entry name" value="BTB_POZ_ZBTB_KLHL-like"/>
    <property type="match status" value="1"/>
</dbReference>
<dbReference type="AlphaFoldDB" id="A0A1Y2M5D1"/>
<dbReference type="Gene3D" id="3.30.710.10">
    <property type="entry name" value="Potassium Channel Kv1.1, Chain A"/>
    <property type="match status" value="1"/>
</dbReference>
<name>A0A1Y2M5D1_EPING</name>
<dbReference type="PROSITE" id="PS50097">
    <property type="entry name" value="BTB"/>
    <property type="match status" value="1"/>
</dbReference>
<reference evidence="2 3" key="1">
    <citation type="journal article" date="2017" name="Genome Announc.">
        <title>Genome sequence of the saprophytic ascomycete Epicoccum nigrum ICMP 19927 strain isolated from New Zealand.</title>
        <authorList>
            <person name="Fokin M."/>
            <person name="Fleetwood D."/>
            <person name="Weir B.S."/>
            <person name="Villas-Boas S.G."/>
        </authorList>
    </citation>
    <scope>NUCLEOTIDE SEQUENCE [LARGE SCALE GENOMIC DNA]</scope>
    <source>
        <strain evidence="2 3">ICMP 19927</strain>
    </source>
</reference>
<dbReference type="InParanoid" id="A0A1Y2M5D1"/>
<evidence type="ECO:0000313" key="2">
    <source>
        <dbReference type="EMBL" id="OSS51300.1"/>
    </source>
</evidence>
<dbReference type="InterPro" id="IPR000210">
    <property type="entry name" value="BTB/POZ_dom"/>
</dbReference>
<gene>
    <name evidence="2" type="ORF">B5807_03576</name>
</gene>
<dbReference type="Pfam" id="PF00651">
    <property type="entry name" value="BTB"/>
    <property type="match status" value="1"/>
</dbReference>
<dbReference type="EMBL" id="KZ107840">
    <property type="protein sequence ID" value="OSS51300.1"/>
    <property type="molecule type" value="Genomic_DNA"/>
</dbReference>
<organism evidence="2 3">
    <name type="scientific">Epicoccum nigrum</name>
    <name type="common">Soil fungus</name>
    <name type="synonym">Epicoccum purpurascens</name>
    <dbReference type="NCBI Taxonomy" id="105696"/>
    <lineage>
        <taxon>Eukaryota</taxon>
        <taxon>Fungi</taxon>
        <taxon>Dikarya</taxon>
        <taxon>Ascomycota</taxon>
        <taxon>Pezizomycotina</taxon>
        <taxon>Dothideomycetes</taxon>
        <taxon>Pleosporomycetidae</taxon>
        <taxon>Pleosporales</taxon>
        <taxon>Pleosporineae</taxon>
        <taxon>Didymellaceae</taxon>
        <taxon>Epicoccum</taxon>
    </lineage>
</organism>
<dbReference type="STRING" id="105696.A0A1Y2M5D1"/>
<proteinExistence type="predicted"/>
<dbReference type="Proteomes" id="UP000193240">
    <property type="component" value="Unassembled WGS sequence"/>
</dbReference>
<keyword evidence="3" id="KW-1185">Reference proteome</keyword>
<dbReference type="InterPro" id="IPR011333">
    <property type="entry name" value="SKP1/BTB/POZ_sf"/>
</dbReference>
<evidence type="ECO:0000313" key="3">
    <source>
        <dbReference type="Proteomes" id="UP000193240"/>
    </source>
</evidence>
<feature type="domain" description="BTB" evidence="1">
    <location>
        <begin position="20"/>
        <end position="87"/>
    </location>
</feature>
<accession>A0A1Y2M5D1</accession>